<accession>A0A1E5XMC6</accession>
<dbReference type="PANTHER" id="PTHR45138">
    <property type="entry name" value="REGULATORY COMPONENTS OF SENSORY TRANSDUCTION SYSTEM"/>
    <property type="match status" value="1"/>
</dbReference>
<sequence length="579" mass="62650">MFAGLTTVTEQTPLPVRVRSRMLSLATVALVVTLVVTAIAGFVHVGGQQRAMADLRGEADQLRAMYQSVVDADADAMHFLTGEAGALRTYLPELERLTGASAAIFDVVGPIAAPSSAEPQRLRDLVAGLVRNWNEAIDLATSGNRQAGLDLLASRRTGETVTAIGTGVGRVLNDTDLRIRTHDNRIQAGTMLVLLMQLGAGLLAILGLLYAFRSSVTEADGRAAAVETADKARQQVARLFEMADVLQSASDHADANAVLKATAVELVPGFSGALYVFNNSRDRLVLSTTWARAENDALPETINPNACWALKRGKPHVNRGDSTKLCCAHHVGSETSLEIPMIARGEIVGLLQLFASGISAEERLEHATALGSALADGMSLALANMALREKLRNQALRDPLTGLYNRRYMEDCLQRFVRLADRENREISLIMVDLDHFKRLNDEHGHSFGDQVLRDTALTLTGSLRETDIVCRFGGEELVVILPDCPLERAADKAELLRLRIEELSNTHGTEISASFGVASVPHTSQSVTDLLQAADQALYKAKQGGRNQVAKAPLRPYRPDRMSDELAALEEFPRAAAE</sequence>
<dbReference type="GO" id="GO:0043709">
    <property type="term" value="P:cell adhesion involved in single-species biofilm formation"/>
    <property type="evidence" value="ECO:0007669"/>
    <property type="project" value="TreeGrafter"/>
</dbReference>
<organism evidence="5 6">
    <name type="scientific">Devosia insulae DS-56</name>
    <dbReference type="NCBI Taxonomy" id="1116389"/>
    <lineage>
        <taxon>Bacteria</taxon>
        <taxon>Pseudomonadati</taxon>
        <taxon>Pseudomonadota</taxon>
        <taxon>Alphaproteobacteria</taxon>
        <taxon>Hyphomicrobiales</taxon>
        <taxon>Devosiaceae</taxon>
        <taxon>Devosia</taxon>
    </lineage>
</organism>
<dbReference type="EMBL" id="LAJE02000261">
    <property type="protein sequence ID" value="OEO29742.1"/>
    <property type="molecule type" value="Genomic_DNA"/>
</dbReference>
<evidence type="ECO:0000259" key="4">
    <source>
        <dbReference type="PROSITE" id="PS50887"/>
    </source>
</evidence>
<dbReference type="CDD" id="cd01949">
    <property type="entry name" value="GGDEF"/>
    <property type="match status" value="1"/>
</dbReference>
<feature type="transmembrane region" description="Helical" evidence="3">
    <location>
        <begin position="22"/>
        <end position="46"/>
    </location>
</feature>
<proteinExistence type="predicted"/>
<keyword evidence="3" id="KW-1133">Transmembrane helix</keyword>
<dbReference type="Gene3D" id="3.30.450.40">
    <property type="match status" value="1"/>
</dbReference>
<keyword evidence="3" id="KW-0472">Membrane</keyword>
<dbReference type="FunFam" id="3.30.70.270:FF:000001">
    <property type="entry name" value="Diguanylate cyclase domain protein"/>
    <property type="match status" value="1"/>
</dbReference>
<dbReference type="GO" id="GO:1902201">
    <property type="term" value="P:negative regulation of bacterial-type flagellum-dependent cell motility"/>
    <property type="evidence" value="ECO:0007669"/>
    <property type="project" value="TreeGrafter"/>
</dbReference>
<dbReference type="InterPro" id="IPR000160">
    <property type="entry name" value="GGDEF_dom"/>
</dbReference>
<name>A0A1E5XMC6_9HYPH</name>
<comment type="catalytic activity">
    <reaction evidence="2">
        <text>2 GTP = 3',3'-c-di-GMP + 2 diphosphate</text>
        <dbReference type="Rhea" id="RHEA:24898"/>
        <dbReference type="ChEBI" id="CHEBI:33019"/>
        <dbReference type="ChEBI" id="CHEBI:37565"/>
        <dbReference type="ChEBI" id="CHEBI:58805"/>
        <dbReference type="EC" id="2.7.7.65"/>
    </reaction>
</comment>
<gene>
    <name evidence="5" type="ORF">VW23_024380</name>
</gene>
<evidence type="ECO:0000313" key="6">
    <source>
        <dbReference type="Proteomes" id="UP000095463"/>
    </source>
</evidence>
<evidence type="ECO:0000256" key="3">
    <source>
        <dbReference type="SAM" id="Phobius"/>
    </source>
</evidence>
<evidence type="ECO:0000256" key="2">
    <source>
        <dbReference type="ARBA" id="ARBA00034247"/>
    </source>
</evidence>
<protein>
    <recommendedName>
        <fullName evidence="1">diguanylate cyclase</fullName>
        <ecNumber evidence="1">2.7.7.65</ecNumber>
    </recommendedName>
</protein>
<dbReference type="AlphaFoldDB" id="A0A1E5XMC6"/>
<comment type="caution">
    <text evidence="5">The sequence shown here is derived from an EMBL/GenBank/DDBJ whole genome shotgun (WGS) entry which is preliminary data.</text>
</comment>
<dbReference type="OrthoDB" id="9812260at2"/>
<dbReference type="PANTHER" id="PTHR45138:SF9">
    <property type="entry name" value="DIGUANYLATE CYCLASE DGCM-RELATED"/>
    <property type="match status" value="1"/>
</dbReference>
<evidence type="ECO:0000256" key="1">
    <source>
        <dbReference type="ARBA" id="ARBA00012528"/>
    </source>
</evidence>
<dbReference type="SMART" id="SM00267">
    <property type="entry name" value="GGDEF"/>
    <property type="match status" value="1"/>
</dbReference>
<dbReference type="SUPFAM" id="SSF55781">
    <property type="entry name" value="GAF domain-like"/>
    <property type="match status" value="1"/>
</dbReference>
<dbReference type="Pfam" id="PF00990">
    <property type="entry name" value="GGDEF"/>
    <property type="match status" value="1"/>
</dbReference>
<dbReference type="InterPro" id="IPR043128">
    <property type="entry name" value="Rev_trsase/Diguanyl_cyclase"/>
</dbReference>
<keyword evidence="3" id="KW-0812">Transmembrane</keyword>
<dbReference type="Proteomes" id="UP000095463">
    <property type="component" value="Unassembled WGS sequence"/>
</dbReference>
<feature type="transmembrane region" description="Helical" evidence="3">
    <location>
        <begin position="188"/>
        <end position="212"/>
    </location>
</feature>
<dbReference type="SUPFAM" id="SSF55073">
    <property type="entry name" value="Nucleotide cyclase"/>
    <property type="match status" value="1"/>
</dbReference>
<reference evidence="5 6" key="1">
    <citation type="journal article" date="2015" name="Genome Announc.">
        <title>Genome Assemblies of Three Soil-Associated Devosia species: D. insulae, D. limi, and D. soli.</title>
        <authorList>
            <person name="Hassan Y.I."/>
            <person name="Lepp D."/>
            <person name="Zhou T."/>
        </authorList>
    </citation>
    <scope>NUCLEOTIDE SEQUENCE [LARGE SCALE GENOMIC DNA]</scope>
    <source>
        <strain evidence="5 6">DS-56</strain>
    </source>
</reference>
<dbReference type="GO" id="GO:0005886">
    <property type="term" value="C:plasma membrane"/>
    <property type="evidence" value="ECO:0007669"/>
    <property type="project" value="TreeGrafter"/>
</dbReference>
<dbReference type="GO" id="GO:0052621">
    <property type="term" value="F:diguanylate cyclase activity"/>
    <property type="evidence" value="ECO:0007669"/>
    <property type="project" value="UniProtKB-EC"/>
</dbReference>
<evidence type="ECO:0000313" key="5">
    <source>
        <dbReference type="EMBL" id="OEO29742.1"/>
    </source>
</evidence>
<dbReference type="Gene3D" id="3.30.70.270">
    <property type="match status" value="1"/>
</dbReference>
<dbReference type="InterPro" id="IPR029787">
    <property type="entry name" value="Nucleotide_cyclase"/>
</dbReference>
<dbReference type="PROSITE" id="PS50887">
    <property type="entry name" value="GGDEF"/>
    <property type="match status" value="1"/>
</dbReference>
<dbReference type="EC" id="2.7.7.65" evidence="1"/>
<dbReference type="NCBIfam" id="TIGR00254">
    <property type="entry name" value="GGDEF"/>
    <property type="match status" value="1"/>
</dbReference>
<keyword evidence="6" id="KW-1185">Reference proteome</keyword>
<feature type="domain" description="GGDEF" evidence="4">
    <location>
        <begin position="425"/>
        <end position="555"/>
    </location>
</feature>
<dbReference type="InterPro" id="IPR029016">
    <property type="entry name" value="GAF-like_dom_sf"/>
</dbReference>
<dbReference type="InterPro" id="IPR050469">
    <property type="entry name" value="Diguanylate_Cyclase"/>
</dbReference>